<organism evidence="1 2">
    <name type="scientific">Pseudonocardia abyssalis</name>
    <dbReference type="NCBI Taxonomy" id="2792008"/>
    <lineage>
        <taxon>Bacteria</taxon>
        <taxon>Bacillati</taxon>
        <taxon>Actinomycetota</taxon>
        <taxon>Actinomycetes</taxon>
        <taxon>Pseudonocardiales</taxon>
        <taxon>Pseudonocardiaceae</taxon>
        <taxon>Pseudonocardia</taxon>
    </lineage>
</organism>
<gene>
    <name evidence="1" type="ORF">I4I81_24165</name>
</gene>
<evidence type="ECO:0000313" key="2">
    <source>
        <dbReference type="Proteomes" id="UP000694287"/>
    </source>
</evidence>
<comment type="caution">
    <text evidence="1">The sequence shown here is derived from an EMBL/GenBank/DDBJ whole genome shotgun (WGS) entry which is preliminary data.</text>
</comment>
<name>A0ABS6UYN1_9PSEU</name>
<keyword evidence="2" id="KW-1185">Reference proteome</keyword>
<sequence>MTDMMPVGVTVSGRERALLRAVAAGRCQFRGGCEPVLLVDGLACADWSVARRLVESGLVEPPDPRVPLAPAVLTEPGSALLTTV</sequence>
<dbReference type="RefSeq" id="WP_218604256.1">
    <property type="nucleotide sequence ID" value="NZ_JADQDJ010000203.1"/>
</dbReference>
<accession>A0ABS6UYN1</accession>
<dbReference type="EMBL" id="JADQDK010000001">
    <property type="protein sequence ID" value="MBW0137331.1"/>
    <property type="molecule type" value="Genomic_DNA"/>
</dbReference>
<reference evidence="1 2" key="1">
    <citation type="submission" date="2020-11" db="EMBL/GenBank/DDBJ databases">
        <title>Pseudonocardia abyssalis sp. nov. and Pseudonocardia oceani sp. nov., description and phylogenomic analysis of two novel actinomycetes isolated from the deep Southern Ocean.</title>
        <authorList>
            <person name="Parra J."/>
        </authorList>
    </citation>
    <scope>NUCLEOTIDE SEQUENCE [LARGE SCALE GENOMIC DNA]</scope>
    <source>
        <strain evidence="1 2">KRD-168</strain>
    </source>
</reference>
<evidence type="ECO:0000313" key="1">
    <source>
        <dbReference type="EMBL" id="MBW0137331.1"/>
    </source>
</evidence>
<protein>
    <submittedName>
        <fullName evidence="1">Uncharacterized protein</fullName>
    </submittedName>
</protein>
<dbReference type="Proteomes" id="UP000694287">
    <property type="component" value="Unassembled WGS sequence"/>
</dbReference>
<proteinExistence type="predicted"/>